<dbReference type="InterPro" id="IPR050833">
    <property type="entry name" value="Poly_Biosynth_Transport"/>
</dbReference>
<evidence type="ECO:0000256" key="6">
    <source>
        <dbReference type="SAM" id="Phobius"/>
    </source>
</evidence>
<keyword evidence="8" id="KW-1185">Reference proteome</keyword>
<feature type="transmembrane region" description="Helical" evidence="6">
    <location>
        <begin position="123"/>
        <end position="144"/>
    </location>
</feature>
<dbReference type="InterPro" id="IPR002797">
    <property type="entry name" value="Polysacc_synth"/>
</dbReference>
<keyword evidence="2" id="KW-1003">Cell membrane</keyword>
<keyword evidence="4 6" id="KW-1133">Transmembrane helix</keyword>
<dbReference type="CDD" id="cd13124">
    <property type="entry name" value="MATE_SpoVB_like"/>
    <property type="match status" value="1"/>
</dbReference>
<dbReference type="Proteomes" id="UP000607645">
    <property type="component" value="Unassembled WGS sequence"/>
</dbReference>
<dbReference type="PANTHER" id="PTHR30250:SF21">
    <property type="entry name" value="LIPID II FLIPPASE MURJ"/>
    <property type="match status" value="1"/>
</dbReference>
<dbReference type="InterPro" id="IPR024923">
    <property type="entry name" value="PG_synth_SpoVB"/>
</dbReference>
<comment type="subcellular location">
    <subcellularLocation>
        <location evidence="1">Cell membrane</location>
        <topology evidence="1">Multi-pass membrane protein</topology>
    </subcellularLocation>
</comment>
<comment type="caution">
    <text evidence="7">The sequence shown here is derived from an EMBL/GenBank/DDBJ whole genome shotgun (WGS) entry which is preliminary data.</text>
</comment>
<reference evidence="7" key="1">
    <citation type="submission" date="2020-08" db="EMBL/GenBank/DDBJ databases">
        <title>Genome public.</title>
        <authorList>
            <person name="Liu C."/>
            <person name="Sun Q."/>
        </authorList>
    </citation>
    <scope>NUCLEOTIDE SEQUENCE</scope>
    <source>
        <strain evidence="7">NSJ-52</strain>
    </source>
</reference>
<evidence type="ECO:0000313" key="8">
    <source>
        <dbReference type="Proteomes" id="UP000607645"/>
    </source>
</evidence>
<evidence type="ECO:0000256" key="3">
    <source>
        <dbReference type="ARBA" id="ARBA00022692"/>
    </source>
</evidence>
<evidence type="ECO:0000313" key="7">
    <source>
        <dbReference type="EMBL" id="MBC5736973.1"/>
    </source>
</evidence>
<organism evidence="7 8">
    <name type="scientific">Lawsonibacter faecis</name>
    <dbReference type="NCBI Taxonomy" id="2763052"/>
    <lineage>
        <taxon>Bacteria</taxon>
        <taxon>Bacillati</taxon>
        <taxon>Bacillota</taxon>
        <taxon>Clostridia</taxon>
        <taxon>Eubacteriales</taxon>
        <taxon>Oscillospiraceae</taxon>
        <taxon>Lawsonibacter</taxon>
    </lineage>
</organism>
<dbReference type="GO" id="GO:0005886">
    <property type="term" value="C:plasma membrane"/>
    <property type="evidence" value="ECO:0007669"/>
    <property type="project" value="UniProtKB-SubCell"/>
</dbReference>
<feature type="transmembrane region" description="Helical" evidence="6">
    <location>
        <begin position="500"/>
        <end position="519"/>
    </location>
</feature>
<feature type="transmembrane region" description="Helical" evidence="6">
    <location>
        <begin position="333"/>
        <end position="353"/>
    </location>
</feature>
<feature type="transmembrane region" description="Helical" evidence="6">
    <location>
        <begin position="463"/>
        <end position="488"/>
    </location>
</feature>
<name>A0A8J6JIZ8_9FIRM</name>
<evidence type="ECO:0000256" key="4">
    <source>
        <dbReference type="ARBA" id="ARBA00022989"/>
    </source>
</evidence>
<keyword evidence="5 6" id="KW-0472">Membrane</keyword>
<dbReference type="Pfam" id="PF01943">
    <property type="entry name" value="Polysacc_synt"/>
    <property type="match status" value="1"/>
</dbReference>
<feature type="transmembrane region" description="Helical" evidence="6">
    <location>
        <begin position="374"/>
        <end position="393"/>
    </location>
</feature>
<protein>
    <submittedName>
        <fullName evidence="7">Polysaccharide biosynthesis protein</fullName>
    </submittedName>
</protein>
<feature type="transmembrane region" description="Helical" evidence="6">
    <location>
        <begin position="165"/>
        <end position="184"/>
    </location>
</feature>
<feature type="transmembrane region" description="Helical" evidence="6">
    <location>
        <begin position="531"/>
        <end position="555"/>
    </location>
</feature>
<proteinExistence type="predicted"/>
<dbReference type="EMBL" id="JACOPQ010000005">
    <property type="protein sequence ID" value="MBC5736973.1"/>
    <property type="molecule type" value="Genomic_DNA"/>
</dbReference>
<dbReference type="PIRSF" id="PIRSF038958">
    <property type="entry name" value="PG_synth_SpoVB"/>
    <property type="match status" value="1"/>
</dbReference>
<evidence type="ECO:0000256" key="1">
    <source>
        <dbReference type="ARBA" id="ARBA00004651"/>
    </source>
</evidence>
<feature type="transmembrane region" description="Helical" evidence="6">
    <location>
        <begin position="51"/>
        <end position="70"/>
    </location>
</feature>
<feature type="transmembrane region" description="Helical" evidence="6">
    <location>
        <begin position="91"/>
        <end position="111"/>
    </location>
</feature>
<feature type="transmembrane region" description="Helical" evidence="6">
    <location>
        <begin position="9"/>
        <end position="31"/>
    </location>
</feature>
<feature type="transmembrane region" description="Helical" evidence="6">
    <location>
        <begin position="190"/>
        <end position="213"/>
    </location>
</feature>
<keyword evidence="3 6" id="KW-0812">Transmembrane</keyword>
<dbReference type="RefSeq" id="WP_186918970.1">
    <property type="nucleotide sequence ID" value="NZ_JACOPQ010000005.1"/>
</dbReference>
<accession>A0A8J6JIZ8</accession>
<dbReference type="PANTHER" id="PTHR30250">
    <property type="entry name" value="PST FAMILY PREDICTED COLANIC ACID TRANSPORTER"/>
    <property type="match status" value="1"/>
</dbReference>
<feature type="transmembrane region" description="Helical" evidence="6">
    <location>
        <begin position="438"/>
        <end position="457"/>
    </location>
</feature>
<sequence length="576" mass="60808">MSSAKKKNTFFGGVAILTVGTILVKIIGALYKIPLVNILGESAYGDFNAAYNVYNFFLTISTAGLPVALSKMISEASALDRRNQVQKILRVALITFLVLGTVSFLCMSVLAGPMSNIIINNSSAVYCVMALSPAVFCVCVMSAFRGYAQGHSNMVPTTVSQIIESFLKLVVGLGLATLLVYLVLPRNIAAAGAAAGVSVGTIVALLYLIFQYIRARRGKIHRTADEPDDTRDILIRLLKLGIPITLGSAAVSIVTLIDTNLVMSQLKNIFSQIDAGTLTAVGGSGILAQSVDIFHAAQQTAQETLLKDPTAVIDVIENAARNLYGTYSSTMTVYNLPSALMVPITASVIPAVSGCRARHDRLGASRISESALRVGTLLCLPMGVGLFSLGTPIVKLLFRDLDASIAGPLLSTLGLAAIFVCVMLICNSILQAHGMVNLPILTVVVGGIVKLIVNWTLVGNTDIMIFGAPVGTLCCFAIVAVMDLIIIYRVIPAPPSYSKVFLKPLIASALMGGAAWGAYGLLTNFLHLGNTLATIGAICVGGVVYVVLVLALRVISKEDLALMPKGDKIAKILHIR</sequence>
<evidence type="ECO:0000256" key="5">
    <source>
        <dbReference type="ARBA" id="ARBA00023136"/>
    </source>
</evidence>
<feature type="transmembrane region" description="Helical" evidence="6">
    <location>
        <begin position="405"/>
        <end position="426"/>
    </location>
</feature>
<dbReference type="AlphaFoldDB" id="A0A8J6JIZ8"/>
<evidence type="ECO:0000256" key="2">
    <source>
        <dbReference type="ARBA" id="ARBA00022475"/>
    </source>
</evidence>
<feature type="transmembrane region" description="Helical" evidence="6">
    <location>
        <begin position="233"/>
        <end position="257"/>
    </location>
</feature>
<gene>
    <name evidence="7" type="ORF">H8S62_08090</name>
</gene>